<dbReference type="AlphaFoldDB" id="A0A1I2GDI4"/>
<keyword evidence="1" id="KW-0812">Transmembrane</keyword>
<organism evidence="2 3">
    <name type="scientific">Spirosoma endophyticum</name>
    <dbReference type="NCBI Taxonomy" id="662367"/>
    <lineage>
        <taxon>Bacteria</taxon>
        <taxon>Pseudomonadati</taxon>
        <taxon>Bacteroidota</taxon>
        <taxon>Cytophagia</taxon>
        <taxon>Cytophagales</taxon>
        <taxon>Cytophagaceae</taxon>
        <taxon>Spirosoma</taxon>
    </lineage>
</organism>
<dbReference type="EMBL" id="FOLQ01000031">
    <property type="protein sequence ID" value="SFF15562.1"/>
    <property type="molecule type" value="Genomic_DNA"/>
</dbReference>
<keyword evidence="3" id="KW-1185">Reference proteome</keyword>
<feature type="transmembrane region" description="Helical" evidence="1">
    <location>
        <begin position="56"/>
        <end position="77"/>
    </location>
</feature>
<feature type="transmembrane region" description="Helical" evidence="1">
    <location>
        <begin position="212"/>
        <end position="234"/>
    </location>
</feature>
<proteinExistence type="predicted"/>
<evidence type="ECO:0000256" key="1">
    <source>
        <dbReference type="SAM" id="Phobius"/>
    </source>
</evidence>
<feature type="transmembrane region" description="Helical" evidence="1">
    <location>
        <begin position="89"/>
        <end position="111"/>
    </location>
</feature>
<keyword evidence="1" id="KW-1133">Transmembrane helix</keyword>
<feature type="transmembrane region" description="Helical" evidence="1">
    <location>
        <begin position="27"/>
        <end position="44"/>
    </location>
</feature>
<dbReference type="Proteomes" id="UP000198598">
    <property type="component" value="Unassembled WGS sequence"/>
</dbReference>
<protein>
    <submittedName>
        <fullName evidence="2">Uncharacterized protein</fullName>
    </submittedName>
</protein>
<evidence type="ECO:0000313" key="2">
    <source>
        <dbReference type="EMBL" id="SFF15562.1"/>
    </source>
</evidence>
<name>A0A1I2GDI4_9BACT</name>
<gene>
    <name evidence="2" type="ORF">SAMN05216167_13146</name>
</gene>
<keyword evidence="1" id="KW-0472">Membrane</keyword>
<sequence>MASTQSRIDVQRNAENSSVKQFLQDQLGLLFTIVGGIPIFYEYFGLIDKPSTVSESALRAISLTSLLISSMLILFIYGERRHLIKDRRMYSVVLGVLLMAAGLVLLAGYVYKPTTESLLFEYRSANKYHVYMYGPSEKADEPLNRVGIDQPIAVTLVSYITSLSFAFIWILAILYLIYEINYRIQKANQNALRQTNGTFNVGVNPVSVSRKLLSLVPTILIFIFISSLIAYPIIKLSTEHTRLIISVRMLNIIRTGAYIFYYPLLVMGIVLMATVVFNSFENRRNFYQNINELSEPFYNEIERMTFSLNQFENWFNRLELIYREDNLLKPSESTNQSTDEIAKATIREEQRQFFWRVMHAKAHYYRQRIEEFAVSENRILSASGGLIDEIFEYVPSGRNILKEFKAVSSGDIKFWQKRGEEYLRWNIDMIKQGVQVTRIFLINRSPEYFTGKDPEESKANYGVLFSQIIQGFRTYICYEEDFIANDGTQFGLNRNDFGVYPDFAVSFFAKPLRVGGRSLLMVFDPDIIQDYTNLFNEMLSKIENKECFSLDKEILKIDGDVQMLKETSNVLRRIDAMETFLLNTYFTKFGSPTEGVIKDREDRIKVAAARVREIVNKSK</sequence>
<reference evidence="2 3" key="1">
    <citation type="submission" date="2016-10" db="EMBL/GenBank/DDBJ databases">
        <authorList>
            <person name="de Groot N.N."/>
        </authorList>
    </citation>
    <scope>NUCLEOTIDE SEQUENCE [LARGE SCALE GENOMIC DNA]</scope>
    <source>
        <strain evidence="2 3">DSM 26130</strain>
    </source>
</reference>
<evidence type="ECO:0000313" key="3">
    <source>
        <dbReference type="Proteomes" id="UP000198598"/>
    </source>
</evidence>
<feature type="transmembrane region" description="Helical" evidence="1">
    <location>
        <begin position="152"/>
        <end position="178"/>
    </location>
</feature>
<feature type="transmembrane region" description="Helical" evidence="1">
    <location>
        <begin position="259"/>
        <end position="280"/>
    </location>
</feature>
<dbReference type="RefSeq" id="WP_093834313.1">
    <property type="nucleotide sequence ID" value="NZ_FOLQ01000031.1"/>
</dbReference>
<accession>A0A1I2GDI4</accession>